<feature type="transmembrane region" description="Helical" evidence="7">
    <location>
        <begin position="160"/>
        <end position="183"/>
    </location>
</feature>
<keyword evidence="3 6" id="KW-0812">Transmembrane</keyword>
<evidence type="ECO:0000256" key="7">
    <source>
        <dbReference type="SAM" id="Phobius"/>
    </source>
</evidence>
<feature type="transmembrane region" description="Helical" evidence="7">
    <location>
        <begin position="249"/>
        <end position="270"/>
    </location>
</feature>
<sequence length="417" mass="44418">MYTNFDTGGLSVGLTLMVLVFSLGPISGAHLNPAVSTTILFSKHMDFKSFVVYVLSQLLGACMASALYFFGLLGSLGSEASVASGDLGKALMAEFFFTLMLCEVVLHVAVADSSQGRQYFGMAIGFVLTVGAECVGGVSGACFNPAVVLSFLFQQKYFPWTWFISYIVVEVVAAVLGAVLFKLKLNELGFLSKHEPVRKALAEFLGTFFLALAICLSPSGLLGVLIKGAALTALVYAYANVSGSHFNPAVSLVMFLNGTLNVVELGYYVLTQIISALLAFEAAHYIKGGEWKLVAGEGTTTLQEMLGEAFGTFVLVFTICSVTKSDYLSDHFGWAIGVSLMAGAGSQGSISGGSLNPCVTFAAAVGYPLKKYAYMWYVFAELVGAVAAWAVFKYVNTESLFNSDPEKARQVEEPLLA</sequence>
<name>A0A7S1F996_NOCSC</name>
<evidence type="ECO:0000256" key="6">
    <source>
        <dbReference type="RuleBase" id="RU000477"/>
    </source>
</evidence>
<evidence type="ECO:0000256" key="4">
    <source>
        <dbReference type="ARBA" id="ARBA00022989"/>
    </source>
</evidence>
<feature type="transmembrane region" description="Helical" evidence="7">
    <location>
        <begin position="204"/>
        <end position="237"/>
    </location>
</feature>
<feature type="transmembrane region" description="Helical" evidence="7">
    <location>
        <begin position="90"/>
        <end position="111"/>
    </location>
</feature>
<evidence type="ECO:0000256" key="1">
    <source>
        <dbReference type="ARBA" id="ARBA00004141"/>
    </source>
</evidence>
<feature type="transmembrane region" description="Helical" evidence="7">
    <location>
        <begin position="50"/>
        <end position="70"/>
    </location>
</feature>
<feature type="transmembrane region" description="Helical" evidence="7">
    <location>
        <begin position="123"/>
        <end position="148"/>
    </location>
</feature>
<evidence type="ECO:0008006" key="9">
    <source>
        <dbReference type="Google" id="ProtNLM"/>
    </source>
</evidence>
<protein>
    <recommendedName>
        <fullName evidence="9">Aquaporin</fullName>
    </recommendedName>
</protein>
<dbReference type="GO" id="GO:0015267">
    <property type="term" value="F:channel activity"/>
    <property type="evidence" value="ECO:0007669"/>
    <property type="project" value="InterPro"/>
</dbReference>
<feature type="transmembrane region" description="Helical" evidence="7">
    <location>
        <begin position="12"/>
        <end position="29"/>
    </location>
</feature>
<dbReference type="AlphaFoldDB" id="A0A7S1F996"/>
<keyword evidence="5 7" id="KW-0472">Membrane</keyword>
<feature type="transmembrane region" description="Helical" evidence="7">
    <location>
        <begin position="374"/>
        <end position="392"/>
    </location>
</feature>
<dbReference type="PANTHER" id="PTHR45724:SF13">
    <property type="entry name" value="AQUAPORIN NIP1-1-RELATED"/>
    <property type="match status" value="1"/>
</dbReference>
<dbReference type="InterPro" id="IPR034294">
    <property type="entry name" value="Aquaporin_transptr"/>
</dbReference>
<evidence type="ECO:0000256" key="5">
    <source>
        <dbReference type="ARBA" id="ARBA00023136"/>
    </source>
</evidence>
<dbReference type="Pfam" id="PF00230">
    <property type="entry name" value="MIP"/>
    <property type="match status" value="3"/>
</dbReference>
<accession>A0A7S1F996</accession>
<dbReference type="SUPFAM" id="SSF81338">
    <property type="entry name" value="Aquaporin-like"/>
    <property type="match status" value="2"/>
</dbReference>
<comment type="similarity">
    <text evidence="6">Belongs to the MIP/aquaporin (TC 1.A.8) family.</text>
</comment>
<gene>
    <name evidence="8" type="ORF">NSCI0253_LOCUS27388</name>
</gene>
<evidence type="ECO:0000313" key="8">
    <source>
        <dbReference type="EMBL" id="CAD8853038.1"/>
    </source>
</evidence>
<dbReference type="InterPro" id="IPR000425">
    <property type="entry name" value="MIP"/>
</dbReference>
<proteinExistence type="inferred from homology"/>
<organism evidence="8">
    <name type="scientific">Noctiluca scintillans</name>
    <name type="common">Sea sparkle</name>
    <name type="synonym">Red tide dinoflagellate</name>
    <dbReference type="NCBI Taxonomy" id="2966"/>
    <lineage>
        <taxon>Eukaryota</taxon>
        <taxon>Sar</taxon>
        <taxon>Alveolata</taxon>
        <taxon>Dinophyceae</taxon>
        <taxon>Noctilucales</taxon>
        <taxon>Noctilucaceae</taxon>
        <taxon>Noctiluca</taxon>
    </lineage>
</organism>
<comment type="subcellular location">
    <subcellularLocation>
        <location evidence="1">Membrane</location>
        <topology evidence="1">Multi-pass membrane protein</topology>
    </subcellularLocation>
</comment>
<dbReference type="InterPro" id="IPR023271">
    <property type="entry name" value="Aquaporin-like"/>
</dbReference>
<dbReference type="PANTHER" id="PTHR45724">
    <property type="entry name" value="AQUAPORIN NIP2-1"/>
    <property type="match status" value="1"/>
</dbReference>
<evidence type="ECO:0000256" key="2">
    <source>
        <dbReference type="ARBA" id="ARBA00022448"/>
    </source>
</evidence>
<keyword evidence="4 7" id="KW-1133">Transmembrane helix</keyword>
<evidence type="ECO:0000256" key="3">
    <source>
        <dbReference type="ARBA" id="ARBA00022692"/>
    </source>
</evidence>
<keyword evidence="2 6" id="KW-0813">Transport</keyword>
<dbReference type="EMBL" id="HBFQ01038622">
    <property type="protein sequence ID" value="CAD8853038.1"/>
    <property type="molecule type" value="Transcribed_RNA"/>
</dbReference>
<dbReference type="PRINTS" id="PR00783">
    <property type="entry name" value="MINTRINSICP"/>
</dbReference>
<dbReference type="GO" id="GO:0016020">
    <property type="term" value="C:membrane"/>
    <property type="evidence" value="ECO:0007669"/>
    <property type="project" value="UniProtKB-SubCell"/>
</dbReference>
<dbReference type="Gene3D" id="1.20.1080.10">
    <property type="entry name" value="Glycerol uptake facilitator protein"/>
    <property type="match status" value="2"/>
</dbReference>
<reference evidence="8" key="1">
    <citation type="submission" date="2021-01" db="EMBL/GenBank/DDBJ databases">
        <authorList>
            <person name="Corre E."/>
            <person name="Pelletier E."/>
            <person name="Niang G."/>
            <person name="Scheremetjew M."/>
            <person name="Finn R."/>
            <person name="Kale V."/>
            <person name="Holt S."/>
            <person name="Cochrane G."/>
            <person name="Meng A."/>
            <person name="Brown T."/>
            <person name="Cohen L."/>
        </authorList>
    </citation>
    <scope>NUCLEOTIDE SEQUENCE</scope>
</reference>